<dbReference type="AlphaFoldDB" id="A0A5J6MDV9"/>
<accession>A0A5J6MDV9</accession>
<organism evidence="4 5">
    <name type="scientific">Hypericibacter terrae</name>
    <dbReference type="NCBI Taxonomy" id="2602015"/>
    <lineage>
        <taxon>Bacteria</taxon>
        <taxon>Pseudomonadati</taxon>
        <taxon>Pseudomonadota</taxon>
        <taxon>Alphaproteobacteria</taxon>
        <taxon>Rhodospirillales</taxon>
        <taxon>Dongiaceae</taxon>
        <taxon>Hypericibacter</taxon>
    </lineage>
</organism>
<dbReference type="PANTHER" id="PTHR30055:SF226">
    <property type="entry name" value="HTH-TYPE TRANSCRIPTIONAL REGULATOR PKSA"/>
    <property type="match status" value="1"/>
</dbReference>
<dbReference type="PANTHER" id="PTHR30055">
    <property type="entry name" value="HTH-TYPE TRANSCRIPTIONAL REGULATOR RUTR"/>
    <property type="match status" value="1"/>
</dbReference>
<dbReference type="InterPro" id="IPR050109">
    <property type="entry name" value="HTH-type_TetR-like_transc_reg"/>
</dbReference>
<evidence type="ECO:0000256" key="1">
    <source>
        <dbReference type="ARBA" id="ARBA00023125"/>
    </source>
</evidence>
<name>A0A5J6MDV9_9PROT</name>
<keyword evidence="5" id="KW-1185">Reference proteome</keyword>
<evidence type="ECO:0000256" key="2">
    <source>
        <dbReference type="PROSITE-ProRule" id="PRU00335"/>
    </source>
</evidence>
<dbReference type="Gene3D" id="1.10.10.60">
    <property type="entry name" value="Homeodomain-like"/>
    <property type="match status" value="1"/>
</dbReference>
<dbReference type="KEGG" id="htq:FRZ44_08960"/>
<gene>
    <name evidence="4" type="ORF">FRZ44_08960</name>
</gene>
<dbReference type="GO" id="GO:0000976">
    <property type="term" value="F:transcription cis-regulatory region binding"/>
    <property type="evidence" value="ECO:0007669"/>
    <property type="project" value="TreeGrafter"/>
</dbReference>
<dbReference type="Gene3D" id="1.10.357.10">
    <property type="entry name" value="Tetracycline Repressor, domain 2"/>
    <property type="match status" value="1"/>
</dbReference>
<dbReference type="OrthoDB" id="9803547at2"/>
<sequence>MMRAATLQDGGKARISAAAIELFGRKGYDATTIRDIAETAAMSLGALYRHYANKDELGRALYAEAIALWSERLLDSAAGLDDPAARLRAMTKFFCRAFDRDPNLFAFLLLNQHGPARSFDPKAANPLKVLEAEIRRGEQDGRILPGNRHLRALCVMGAVLQPAASYSRAGKTGLGALAEEIAAAAIRAAGVIEPTRRSGAVIQ</sequence>
<evidence type="ECO:0000313" key="4">
    <source>
        <dbReference type="EMBL" id="QEX15609.1"/>
    </source>
</evidence>
<feature type="DNA-binding region" description="H-T-H motif" evidence="2">
    <location>
        <begin position="32"/>
        <end position="51"/>
    </location>
</feature>
<dbReference type="SUPFAM" id="SSF46689">
    <property type="entry name" value="Homeodomain-like"/>
    <property type="match status" value="1"/>
</dbReference>
<feature type="domain" description="HTH tetR-type" evidence="3">
    <location>
        <begin position="9"/>
        <end position="69"/>
    </location>
</feature>
<evidence type="ECO:0000313" key="5">
    <source>
        <dbReference type="Proteomes" id="UP000326202"/>
    </source>
</evidence>
<protein>
    <submittedName>
        <fullName evidence="4">TetR family transcriptional regulator</fullName>
    </submittedName>
</protein>
<dbReference type="PRINTS" id="PR00455">
    <property type="entry name" value="HTHTETR"/>
</dbReference>
<dbReference type="PROSITE" id="PS50977">
    <property type="entry name" value="HTH_TETR_2"/>
    <property type="match status" value="1"/>
</dbReference>
<dbReference type="InterPro" id="IPR009057">
    <property type="entry name" value="Homeodomain-like_sf"/>
</dbReference>
<proteinExistence type="predicted"/>
<evidence type="ECO:0000259" key="3">
    <source>
        <dbReference type="PROSITE" id="PS50977"/>
    </source>
</evidence>
<dbReference type="Proteomes" id="UP000326202">
    <property type="component" value="Chromosome"/>
</dbReference>
<dbReference type="GO" id="GO:0003700">
    <property type="term" value="F:DNA-binding transcription factor activity"/>
    <property type="evidence" value="ECO:0007669"/>
    <property type="project" value="TreeGrafter"/>
</dbReference>
<dbReference type="EMBL" id="CP042906">
    <property type="protein sequence ID" value="QEX15609.1"/>
    <property type="molecule type" value="Genomic_DNA"/>
</dbReference>
<dbReference type="InterPro" id="IPR001647">
    <property type="entry name" value="HTH_TetR"/>
</dbReference>
<dbReference type="RefSeq" id="WP_151176045.1">
    <property type="nucleotide sequence ID" value="NZ_CP042906.1"/>
</dbReference>
<dbReference type="Pfam" id="PF00440">
    <property type="entry name" value="TetR_N"/>
    <property type="match status" value="1"/>
</dbReference>
<reference evidence="4 5" key="1">
    <citation type="submission" date="2019-08" db="EMBL/GenBank/DDBJ databases">
        <title>Hyperibacter terrae gen. nov., sp. nov. and Hyperibacter viscosus sp. nov., two new members in the family Rhodospirillaceae isolated from the rhizosphere of Hypericum perforatum.</title>
        <authorList>
            <person name="Noviana Z."/>
        </authorList>
    </citation>
    <scope>NUCLEOTIDE SEQUENCE [LARGE SCALE GENOMIC DNA]</scope>
    <source>
        <strain evidence="4 5">R5913</strain>
    </source>
</reference>
<keyword evidence="1 2" id="KW-0238">DNA-binding</keyword>